<evidence type="ECO:0000256" key="7">
    <source>
        <dbReference type="ARBA" id="ARBA00023065"/>
    </source>
</evidence>
<dbReference type="AlphaFoldDB" id="A0A2N3Y4R6"/>
<keyword evidence="5 10" id="KW-0812">Transmembrane</keyword>
<protein>
    <submittedName>
        <fullName evidence="13">Cation diffusion facilitator family transporter</fullName>
    </submittedName>
</protein>
<evidence type="ECO:0000259" key="11">
    <source>
        <dbReference type="Pfam" id="PF01545"/>
    </source>
</evidence>
<dbReference type="EMBL" id="PJNB01000001">
    <property type="protein sequence ID" value="PKW17821.1"/>
    <property type="molecule type" value="Genomic_DNA"/>
</dbReference>
<dbReference type="SUPFAM" id="SSF161111">
    <property type="entry name" value="Cation efflux protein transmembrane domain-like"/>
    <property type="match status" value="1"/>
</dbReference>
<dbReference type="GO" id="GO:0015086">
    <property type="term" value="F:cadmium ion transmembrane transporter activity"/>
    <property type="evidence" value="ECO:0007669"/>
    <property type="project" value="TreeGrafter"/>
</dbReference>
<evidence type="ECO:0000259" key="12">
    <source>
        <dbReference type="Pfam" id="PF16916"/>
    </source>
</evidence>
<feature type="transmembrane region" description="Helical" evidence="10">
    <location>
        <begin position="55"/>
        <end position="75"/>
    </location>
</feature>
<evidence type="ECO:0000256" key="1">
    <source>
        <dbReference type="ARBA" id="ARBA00004651"/>
    </source>
</evidence>
<evidence type="ECO:0000256" key="10">
    <source>
        <dbReference type="SAM" id="Phobius"/>
    </source>
</evidence>
<evidence type="ECO:0000313" key="13">
    <source>
        <dbReference type="EMBL" id="PKW17821.1"/>
    </source>
</evidence>
<feature type="region of interest" description="Disordered" evidence="9">
    <location>
        <begin position="1"/>
        <end position="21"/>
    </location>
</feature>
<dbReference type="Gene3D" id="1.20.1510.10">
    <property type="entry name" value="Cation efflux protein transmembrane domain"/>
    <property type="match status" value="1"/>
</dbReference>
<dbReference type="InterPro" id="IPR050291">
    <property type="entry name" value="CDF_Transporter"/>
</dbReference>
<keyword evidence="14" id="KW-1185">Reference proteome</keyword>
<keyword evidence="8 10" id="KW-0472">Membrane</keyword>
<comment type="similarity">
    <text evidence="2">Belongs to the cation diffusion facilitator (CDF) transporter (TC 2.A.4) family.</text>
</comment>
<keyword evidence="3" id="KW-0813">Transport</keyword>
<dbReference type="NCBIfam" id="TIGR01297">
    <property type="entry name" value="CDF"/>
    <property type="match status" value="1"/>
</dbReference>
<evidence type="ECO:0000256" key="9">
    <source>
        <dbReference type="SAM" id="MobiDB-lite"/>
    </source>
</evidence>
<evidence type="ECO:0000256" key="2">
    <source>
        <dbReference type="ARBA" id="ARBA00008114"/>
    </source>
</evidence>
<reference evidence="13" key="1">
    <citation type="submission" date="2017-12" db="EMBL/GenBank/DDBJ databases">
        <title>Sequencing the genomes of 1000 Actinobacteria strains.</title>
        <authorList>
            <person name="Klenk H.-P."/>
        </authorList>
    </citation>
    <scope>NUCLEOTIDE SEQUENCE [LARGE SCALE GENOMIC DNA]</scope>
    <source>
        <strain evidence="13">DSM 44228</strain>
    </source>
</reference>
<dbReference type="GO" id="GO:0006882">
    <property type="term" value="P:intracellular zinc ion homeostasis"/>
    <property type="evidence" value="ECO:0007669"/>
    <property type="project" value="TreeGrafter"/>
</dbReference>
<dbReference type="FunFam" id="3.30.70.1350:FF:000014">
    <property type="entry name" value="Cation efflux system protein"/>
    <property type="match status" value="1"/>
</dbReference>
<dbReference type="InterPro" id="IPR058533">
    <property type="entry name" value="Cation_efflux_TM"/>
</dbReference>
<accession>A0A2N3Y4R6</accession>
<dbReference type="GO" id="GO:0015093">
    <property type="term" value="F:ferrous iron transmembrane transporter activity"/>
    <property type="evidence" value="ECO:0007669"/>
    <property type="project" value="TreeGrafter"/>
</dbReference>
<organism evidence="13 14">
    <name type="scientific">Saccharopolyspora spinosa</name>
    <dbReference type="NCBI Taxonomy" id="60894"/>
    <lineage>
        <taxon>Bacteria</taxon>
        <taxon>Bacillati</taxon>
        <taxon>Actinomycetota</taxon>
        <taxon>Actinomycetes</taxon>
        <taxon>Pseudonocardiales</taxon>
        <taxon>Pseudonocardiaceae</taxon>
        <taxon>Saccharopolyspora</taxon>
    </lineage>
</organism>
<dbReference type="InterPro" id="IPR027470">
    <property type="entry name" value="Cation_efflux_CTD"/>
</dbReference>
<evidence type="ECO:0000256" key="6">
    <source>
        <dbReference type="ARBA" id="ARBA00022989"/>
    </source>
</evidence>
<feature type="transmembrane region" description="Helical" evidence="10">
    <location>
        <begin position="127"/>
        <end position="145"/>
    </location>
</feature>
<dbReference type="Pfam" id="PF01545">
    <property type="entry name" value="Cation_efflux"/>
    <property type="match status" value="1"/>
</dbReference>
<dbReference type="InterPro" id="IPR036837">
    <property type="entry name" value="Cation_efflux_CTD_sf"/>
</dbReference>
<dbReference type="STRING" id="994479.GCA_000194155_05672"/>
<dbReference type="Gene3D" id="3.30.70.1350">
    <property type="entry name" value="Cation efflux protein, cytoplasmic domain"/>
    <property type="match status" value="1"/>
</dbReference>
<dbReference type="RefSeq" id="WP_237710765.1">
    <property type="nucleotide sequence ID" value="NZ_CP061007.1"/>
</dbReference>
<evidence type="ECO:0000256" key="8">
    <source>
        <dbReference type="ARBA" id="ARBA00023136"/>
    </source>
</evidence>
<evidence type="ECO:0000313" key="14">
    <source>
        <dbReference type="Proteomes" id="UP000233786"/>
    </source>
</evidence>
<dbReference type="FunFam" id="1.20.1510.10:FF:000006">
    <property type="entry name" value="Divalent cation efflux transporter"/>
    <property type="match status" value="1"/>
</dbReference>
<evidence type="ECO:0000256" key="3">
    <source>
        <dbReference type="ARBA" id="ARBA00022448"/>
    </source>
</evidence>
<feature type="domain" description="Cation efflux protein transmembrane" evidence="11">
    <location>
        <begin position="56"/>
        <end position="244"/>
    </location>
</feature>
<keyword evidence="7" id="KW-0406">Ion transport</keyword>
<dbReference type="Proteomes" id="UP000233786">
    <property type="component" value="Unassembled WGS sequence"/>
</dbReference>
<dbReference type="GO" id="GO:0015341">
    <property type="term" value="F:zinc efflux antiporter activity"/>
    <property type="evidence" value="ECO:0007669"/>
    <property type="project" value="TreeGrafter"/>
</dbReference>
<feature type="compositionally biased region" description="Basic residues" evidence="9">
    <location>
        <begin position="9"/>
        <end position="21"/>
    </location>
</feature>
<dbReference type="InterPro" id="IPR002524">
    <property type="entry name" value="Cation_efflux"/>
</dbReference>
<dbReference type="InterPro" id="IPR027469">
    <property type="entry name" value="Cation_efflux_TMD_sf"/>
</dbReference>
<sequence length="346" mass="36616">MASGSRTPQRGRGHGHTHRRGGVWARLKHAVTPHSHNAAEVVDGVLEASRKGMRALWISFAALLVTAIGQAYLVAFTGSVALLGDTLHNFADALTAVPLAIAFLLARRAATRRFTYGLGRSEDLAGLVILAVVAASAAMAGWEAIRRLIDPQQVDHLGWLAAAGLLGFAGNELVARYRIRVGREIGSAALVADGLHARTDGFTSLAVLGSAGGAALGWRWADPVIGLLITAAIVAVLWGSSKEVLGRVLDAVDPELVGRAELALTSAPGVRRVDGLRMRWIGHALHAEAELDVAPELSLADAHRIAHDAEHRLWHALPRLGGAMIHTHPAGPQATADHDLVAHHRR</sequence>
<name>A0A2N3Y4R6_SACSN</name>
<evidence type="ECO:0000256" key="5">
    <source>
        <dbReference type="ARBA" id="ARBA00022692"/>
    </source>
</evidence>
<comment type="caution">
    <text evidence="13">The sequence shown here is derived from an EMBL/GenBank/DDBJ whole genome shotgun (WGS) entry which is preliminary data.</text>
</comment>
<dbReference type="SUPFAM" id="SSF160240">
    <property type="entry name" value="Cation efflux protein cytoplasmic domain-like"/>
    <property type="match status" value="1"/>
</dbReference>
<evidence type="ECO:0000256" key="4">
    <source>
        <dbReference type="ARBA" id="ARBA00022475"/>
    </source>
</evidence>
<feature type="transmembrane region" description="Helical" evidence="10">
    <location>
        <begin position="157"/>
        <end position="179"/>
    </location>
</feature>
<dbReference type="PANTHER" id="PTHR43840:SF15">
    <property type="entry name" value="MITOCHONDRIAL METAL TRANSPORTER 1-RELATED"/>
    <property type="match status" value="1"/>
</dbReference>
<dbReference type="GO" id="GO:0005886">
    <property type="term" value="C:plasma membrane"/>
    <property type="evidence" value="ECO:0007669"/>
    <property type="project" value="UniProtKB-SubCell"/>
</dbReference>
<feature type="domain" description="Cation efflux protein cytoplasmic" evidence="12">
    <location>
        <begin position="254"/>
        <end position="329"/>
    </location>
</feature>
<comment type="subcellular location">
    <subcellularLocation>
        <location evidence="1">Cell membrane</location>
        <topology evidence="1">Multi-pass membrane protein</topology>
    </subcellularLocation>
</comment>
<keyword evidence="6 10" id="KW-1133">Transmembrane helix</keyword>
<dbReference type="PANTHER" id="PTHR43840">
    <property type="entry name" value="MITOCHONDRIAL METAL TRANSPORTER 1-RELATED"/>
    <property type="match status" value="1"/>
</dbReference>
<feature type="transmembrane region" description="Helical" evidence="10">
    <location>
        <begin position="87"/>
        <end position="106"/>
    </location>
</feature>
<proteinExistence type="inferred from homology"/>
<keyword evidence="4" id="KW-1003">Cell membrane</keyword>
<dbReference type="Pfam" id="PF16916">
    <property type="entry name" value="ZT_dimer"/>
    <property type="match status" value="1"/>
</dbReference>
<gene>
    <name evidence="13" type="ORF">A8926_5840</name>
</gene>